<evidence type="ECO:0000313" key="3">
    <source>
        <dbReference type="EMBL" id="QAS54843.1"/>
    </source>
</evidence>
<name>A0A410MJF8_9BACI</name>
<organism evidence="3 4">
    <name type="scientific">Halobacillus litoralis</name>
    <dbReference type="NCBI Taxonomy" id="45668"/>
    <lineage>
        <taxon>Bacteria</taxon>
        <taxon>Bacillati</taxon>
        <taxon>Bacillota</taxon>
        <taxon>Bacilli</taxon>
        <taxon>Bacillales</taxon>
        <taxon>Bacillaceae</taxon>
        <taxon>Halobacillus</taxon>
    </lineage>
</organism>
<dbReference type="InterPro" id="IPR047194">
    <property type="entry name" value="CwlT-like_lysozyme"/>
</dbReference>
<dbReference type="Pfam" id="PF01551">
    <property type="entry name" value="Peptidase_M23"/>
    <property type="match status" value="1"/>
</dbReference>
<dbReference type="Gene3D" id="1.10.530.10">
    <property type="match status" value="1"/>
</dbReference>
<dbReference type="CDD" id="cd12797">
    <property type="entry name" value="M23_peptidase"/>
    <property type="match status" value="1"/>
</dbReference>
<feature type="domain" description="M23ase beta-sheet core" evidence="1">
    <location>
        <begin position="149"/>
        <end position="231"/>
    </location>
</feature>
<dbReference type="PANTHER" id="PTHR21666:SF270">
    <property type="entry name" value="MUREIN HYDROLASE ACTIVATOR ENVC"/>
    <property type="match status" value="1"/>
</dbReference>
<dbReference type="SUPFAM" id="SSF51261">
    <property type="entry name" value="Duplicated hybrid motif"/>
    <property type="match status" value="1"/>
</dbReference>
<dbReference type="InterPro" id="IPR011055">
    <property type="entry name" value="Dup_hybrid_motif"/>
</dbReference>
<keyword evidence="3" id="KW-0614">Plasmid</keyword>
<evidence type="ECO:0000259" key="1">
    <source>
        <dbReference type="Pfam" id="PF01551"/>
    </source>
</evidence>
<dbReference type="KEGG" id="hli:HLI_21570"/>
<dbReference type="InterPro" id="IPR050570">
    <property type="entry name" value="Cell_wall_metabolism_enzyme"/>
</dbReference>
<dbReference type="Pfam" id="PF13702">
    <property type="entry name" value="Lysozyme_like"/>
    <property type="match status" value="1"/>
</dbReference>
<gene>
    <name evidence="3" type="ORF">HLI_21570</name>
</gene>
<dbReference type="SUPFAM" id="SSF53955">
    <property type="entry name" value="Lysozyme-like"/>
    <property type="match status" value="1"/>
</dbReference>
<feature type="domain" description="CwlT-like lysozyme" evidence="2">
    <location>
        <begin position="1"/>
        <end position="111"/>
    </location>
</feature>
<dbReference type="Proteomes" id="UP000287756">
    <property type="component" value="Plasmid pLDW-31"/>
</dbReference>
<protein>
    <submittedName>
        <fullName evidence="3">Uncharacterized protein</fullName>
    </submittedName>
</protein>
<dbReference type="GO" id="GO:0004222">
    <property type="term" value="F:metalloendopeptidase activity"/>
    <property type="evidence" value="ECO:0007669"/>
    <property type="project" value="TreeGrafter"/>
</dbReference>
<evidence type="ECO:0000259" key="2">
    <source>
        <dbReference type="Pfam" id="PF13702"/>
    </source>
</evidence>
<geneLocation type="plasmid" evidence="4">
    <name>pldw-31</name>
</geneLocation>
<accession>A0A410MJF8</accession>
<sequence length="235" mass="25341">MQDSESLCGSVGCFDDPELSIKQGVKYFSGVIERADGDNKLALQSYNFGGGFIDYVIEREGSYSQELAIDFSAMKYEELSHTGNYSCIHPEMLPKWACYGDVFYVDNVLRYYDYAVAVDGEFAVPVQGGLNTTSNYGMRTHPISGEVDMHKGMDFDCVGNVTPIFAAQSGKVVYSQFQGAAGYGNLVMIQHGDQLITGYAHLSSLSVDAGDTVKQGQKVGVCGTTGSSTGPPSPF</sequence>
<dbReference type="AlphaFoldDB" id="A0A410MJF8"/>
<dbReference type="InterPro" id="IPR016047">
    <property type="entry name" value="M23ase_b-sheet_dom"/>
</dbReference>
<evidence type="ECO:0000313" key="4">
    <source>
        <dbReference type="Proteomes" id="UP000287756"/>
    </source>
</evidence>
<dbReference type="Gene3D" id="2.70.70.10">
    <property type="entry name" value="Glucose Permease (Domain IIA)"/>
    <property type="match status" value="1"/>
</dbReference>
<proteinExistence type="predicted"/>
<dbReference type="EMBL" id="CP026119">
    <property type="protein sequence ID" value="QAS54843.1"/>
    <property type="molecule type" value="Genomic_DNA"/>
</dbReference>
<dbReference type="PANTHER" id="PTHR21666">
    <property type="entry name" value="PEPTIDASE-RELATED"/>
    <property type="match status" value="1"/>
</dbReference>
<dbReference type="InterPro" id="IPR023346">
    <property type="entry name" value="Lysozyme-like_dom_sf"/>
</dbReference>
<reference evidence="3 4" key="1">
    <citation type="submission" date="2018-01" db="EMBL/GenBank/DDBJ databases">
        <title>The whole genome sequencing and assembly of Halobacillus litoralis ERB031 strain.</title>
        <authorList>
            <person name="Lee S.-J."/>
            <person name="Park M.-K."/>
            <person name="Kim J.-Y."/>
            <person name="Lee Y.-J."/>
            <person name="Yi H."/>
            <person name="Bahn Y.-S."/>
            <person name="Kim J.F."/>
            <person name="Lee D.-W."/>
        </authorList>
    </citation>
    <scope>NUCLEOTIDE SEQUENCE [LARGE SCALE GENOMIC DNA]</scope>
    <source>
        <strain evidence="3 4">ERB 031</strain>
        <plasmid evidence="4">pldw-31</plasmid>
    </source>
</reference>
<dbReference type="CDD" id="cd16891">
    <property type="entry name" value="CwlT-like"/>
    <property type="match status" value="1"/>
</dbReference>